<protein>
    <submittedName>
        <fullName evidence="2">GIY-YIG nuclease family protein</fullName>
    </submittedName>
</protein>
<evidence type="ECO:0000259" key="1">
    <source>
        <dbReference type="SMART" id="SM00974"/>
    </source>
</evidence>
<accession>A0A5P8E3I6</accession>
<dbReference type="KEGG" id="alq:C7Y71_000240"/>
<feature type="domain" description="Bacteriophage T5 Orf172 DNA-binding" evidence="1">
    <location>
        <begin position="16"/>
        <end position="98"/>
    </location>
</feature>
<dbReference type="RefSeq" id="WP_111899306.1">
    <property type="nucleotide sequence ID" value="NZ_CP033459.1"/>
</dbReference>
<reference evidence="2 3" key="1">
    <citation type="submission" date="2018-11" db="EMBL/GenBank/DDBJ databases">
        <authorList>
            <person name="Na S.W."/>
            <person name="Baik M."/>
        </authorList>
    </citation>
    <scope>NUCLEOTIDE SEQUENCE [LARGE SCALE GENOMIC DNA]</scope>
    <source>
        <strain evidence="2 3">E39</strain>
    </source>
</reference>
<proteinExistence type="predicted"/>
<dbReference type="Pfam" id="PF10544">
    <property type="entry name" value="T5orf172"/>
    <property type="match status" value="1"/>
</dbReference>
<gene>
    <name evidence="2" type="ORF">C7Y71_000240</name>
</gene>
<dbReference type="InterPro" id="IPR018306">
    <property type="entry name" value="Phage_T5_Orf172_DNA-bd"/>
</dbReference>
<evidence type="ECO:0000313" key="3">
    <source>
        <dbReference type="Proteomes" id="UP000249375"/>
    </source>
</evidence>
<keyword evidence="3" id="KW-1185">Reference proteome</keyword>
<evidence type="ECO:0000313" key="2">
    <source>
        <dbReference type="EMBL" id="QFQ11587.1"/>
    </source>
</evidence>
<sequence length="213" mass="24351">MPTEKKYGIVYLLTNPVMPGLVKIGMTAQEDIDKRMKELYTTGVPVPFECQFACKVKTSDCAKIEKALHTAFSPQRINANREFFKIQVEQAKAILELFHHEDVTENVSEEIQNDLTDEDKAASSKAQTKRPPLNFYEMGLQKGDVLIWKEDASISVTILSERKVCYKGEETSISALSAQLKGYKVKHIQPTPHWLFNDRPLSEIYDETYPFEE</sequence>
<dbReference type="EMBL" id="CP033459">
    <property type="protein sequence ID" value="QFQ11587.1"/>
    <property type="molecule type" value="Genomic_DNA"/>
</dbReference>
<dbReference type="AlphaFoldDB" id="A0A5P8E3I6"/>
<dbReference type="OrthoDB" id="9811665at2"/>
<dbReference type="SMART" id="SM00974">
    <property type="entry name" value="T5orf172"/>
    <property type="match status" value="1"/>
</dbReference>
<name>A0A5P8E3I6_9BACT</name>
<dbReference type="Proteomes" id="UP000249375">
    <property type="component" value="Chromosome"/>
</dbReference>
<organism evidence="2 3">
    <name type="scientific">Pseudoprevotella muciniphila</name>
    <dbReference type="NCBI Taxonomy" id="2133944"/>
    <lineage>
        <taxon>Bacteria</taxon>
        <taxon>Pseudomonadati</taxon>
        <taxon>Bacteroidota</taxon>
        <taxon>Bacteroidia</taxon>
        <taxon>Bacteroidales</taxon>
        <taxon>Prevotellaceae</taxon>
        <taxon>Pseudoprevotella</taxon>
    </lineage>
</organism>